<dbReference type="RefSeq" id="WP_220206977.1">
    <property type="nucleotide sequence ID" value="NZ_BNJK01000001.1"/>
</dbReference>
<keyword evidence="1 2" id="KW-0238">DNA-binding</keyword>
<dbReference type="PANTHER" id="PTHR43479">
    <property type="entry name" value="ACREF/ENVCD OPERON REPRESSOR-RELATED"/>
    <property type="match status" value="1"/>
</dbReference>
<feature type="DNA-binding region" description="H-T-H motif" evidence="2">
    <location>
        <begin position="43"/>
        <end position="62"/>
    </location>
</feature>
<dbReference type="PRINTS" id="PR00455">
    <property type="entry name" value="HTHTETR"/>
</dbReference>
<dbReference type="GO" id="GO:0003677">
    <property type="term" value="F:DNA binding"/>
    <property type="evidence" value="ECO:0007669"/>
    <property type="project" value="UniProtKB-UniRule"/>
</dbReference>
<dbReference type="InterPro" id="IPR036271">
    <property type="entry name" value="Tet_transcr_reg_TetR-rel_C_sf"/>
</dbReference>
<accession>A0A8J3IPQ9</accession>
<keyword evidence="6" id="KW-1185">Reference proteome</keyword>
<dbReference type="Pfam" id="PF21313">
    <property type="entry name" value="EthR_C"/>
    <property type="match status" value="1"/>
</dbReference>
<evidence type="ECO:0000313" key="6">
    <source>
        <dbReference type="Proteomes" id="UP000597444"/>
    </source>
</evidence>
<dbReference type="SUPFAM" id="SSF48498">
    <property type="entry name" value="Tetracyclin repressor-like, C-terminal domain"/>
    <property type="match status" value="1"/>
</dbReference>
<feature type="region of interest" description="Disordered" evidence="3">
    <location>
        <begin position="1"/>
        <end position="20"/>
    </location>
</feature>
<dbReference type="InterPro" id="IPR049397">
    <property type="entry name" value="EthR_C"/>
</dbReference>
<proteinExistence type="predicted"/>
<dbReference type="InterPro" id="IPR001647">
    <property type="entry name" value="HTH_TetR"/>
</dbReference>
<dbReference type="Proteomes" id="UP000597444">
    <property type="component" value="Unassembled WGS sequence"/>
</dbReference>
<comment type="caution">
    <text evidence="5">The sequence shown here is derived from an EMBL/GenBank/DDBJ whole genome shotgun (WGS) entry which is preliminary data.</text>
</comment>
<dbReference type="PANTHER" id="PTHR43479:SF11">
    <property type="entry name" value="ACREF_ENVCD OPERON REPRESSOR-RELATED"/>
    <property type="match status" value="1"/>
</dbReference>
<dbReference type="Gene3D" id="1.10.10.60">
    <property type="entry name" value="Homeodomain-like"/>
    <property type="match status" value="1"/>
</dbReference>
<dbReference type="Gene3D" id="1.10.357.10">
    <property type="entry name" value="Tetracycline Repressor, domain 2"/>
    <property type="match status" value="1"/>
</dbReference>
<dbReference type="AlphaFoldDB" id="A0A8J3IPQ9"/>
<protein>
    <submittedName>
        <fullName evidence="5">HTH-type transcriptional regulator EthR</fullName>
    </submittedName>
</protein>
<dbReference type="PROSITE" id="PS50977">
    <property type="entry name" value="HTH_TETR_2"/>
    <property type="match status" value="1"/>
</dbReference>
<evidence type="ECO:0000313" key="5">
    <source>
        <dbReference type="EMBL" id="GHO96343.1"/>
    </source>
</evidence>
<evidence type="ECO:0000256" key="1">
    <source>
        <dbReference type="ARBA" id="ARBA00023125"/>
    </source>
</evidence>
<dbReference type="Pfam" id="PF00440">
    <property type="entry name" value="TetR_N"/>
    <property type="match status" value="1"/>
</dbReference>
<name>A0A8J3IPQ9_9CHLR</name>
<dbReference type="SUPFAM" id="SSF46689">
    <property type="entry name" value="Homeodomain-like"/>
    <property type="match status" value="1"/>
</dbReference>
<dbReference type="InterPro" id="IPR009057">
    <property type="entry name" value="Homeodomain-like_sf"/>
</dbReference>
<evidence type="ECO:0000259" key="4">
    <source>
        <dbReference type="PROSITE" id="PS50977"/>
    </source>
</evidence>
<gene>
    <name evidence="5" type="primary">ethR</name>
    <name evidence="5" type="ORF">KSF_063910</name>
</gene>
<dbReference type="EMBL" id="BNJK01000001">
    <property type="protein sequence ID" value="GHO96343.1"/>
    <property type="molecule type" value="Genomic_DNA"/>
</dbReference>
<feature type="compositionally biased region" description="Basic and acidic residues" evidence="3">
    <location>
        <begin position="7"/>
        <end position="20"/>
    </location>
</feature>
<organism evidence="5 6">
    <name type="scientific">Reticulibacter mediterranei</name>
    <dbReference type="NCBI Taxonomy" id="2778369"/>
    <lineage>
        <taxon>Bacteria</taxon>
        <taxon>Bacillati</taxon>
        <taxon>Chloroflexota</taxon>
        <taxon>Ktedonobacteria</taxon>
        <taxon>Ktedonobacterales</taxon>
        <taxon>Reticulibacteraceae</taxon>
        <taxon>Reticulibacter</taxon>
    </lineage>
</organism>
<reference evidence="5" key="1">
    <citation type="submission" date="2020-10" db="EMBL/GenBank/DDBJ databases">
        <title>Taxonomic study of unclassified bacteria belonging to the class Ktedonobacteria.</title>
        <authorList>
            <person name="Yabe S."/>
            <person name="Wang C.M."/>
            <person name="Zheng Y."/>
            <person name="Sakai Y."/>
            <person name="Cavaletti L."/>
            <person name="Monciardini P."/>
            <person name="Donadio S."/>
        </authorList>
    </citation>
    <scope>NUCLEOTIDE SEQUENCE</scope>
    <source>
        <strain evidence="5">ID150040</strain>
    </source>
</reference>
<sequence>MSRRFGRRDDHQGREGQEQRDIREAILDATEQLLAQQRFDELSVADILSAARISRASFYFYFESKYAVLAELVRRAVNEAQSAAQPWVEQENVSPEQTLQEGTSQGLHLWLSHAPVLRAIVEHWRSNEQLSALWMEMMDGFTAAATRRIERDRANGRAPQTSVDASTLASTLTWMSERIYYLAAIGHPDFRDEQEVIRVLTNVWLSAIYSKPPSSKEAT</sequence>
<evidence type="ECO:0000256" key="2">
    <source>
        <dbReference type="PROSITE-ProRule" id="PRU00335"/>
    </source>
</evidence>
<dbReference type="InterPro" id="IPR050624">
    <property type="entry name" value="HTH-type_Tx_Regulator"/>
</dbReference>
<evidence type="ECO:0000256" key="3">
    <source>
        <dbReference type="SAM" id="MobiDB-lite"/>
    </source>
</evidence>
<feature type="domain" description="HTH tetR-type" evidence="4">
    <location>
        <begin position="20"/>
        <end position="80"/>
    </location>
</feature>